<evidence type="ECO:0000256" key="1">
    <source>
        <dbReference type="SAM" id="MobiDB-lite"/>
    </source>
</evidence>
<organism evidence="4 5">
    <name type="scientific">Ketobacter alkanivorans</name>
    <dbReference type="NCBI Taxonomy" id="1917421"/>
    <lineage>
        <taxon>Bacteria</taxon>
        <taxon>Pseudomonadati</taxon>
        <taxon>Pseudomonadota</taxon>
        <taxon>Gammaproteobacteria</taxon>
        <taxon>Pseudomonadales</taxon>
        <taxon>Ketobacteraceae</taxon>
        <taxon>Ketobacter</taxon>
    </lineage>
</organism>
<dbReference type="Proteomes" id="UP000235116">
    <property type="component" value="Chromosome"/>
</dbReference>
<feature type="chain" id="PRO_5014972785" evidence="3">
    <location>
        <begin position="25"/>
        <end position="364"/>
    </location>
</feature>
<evidence type="ECO:0000256" key="3">
    <source>
        <dbReference type="SAM" id="SignalP"/>
    </source>
</evidence>
<keyword evidence="3" id="KW-0732">Signal</keyword>
<dbReference type="NCBIfam" id="NF038116">
    <property type="entry name" value="Sden1266_dom"/>
    <property type="match status" value="2"/>
</dbReference>
<gene>
    <name evidence="4" type="ORF">Kalk_14410</name>
</gene>
<proteinExistence type="predicted"/>
<dbReference type="KEGG" id="kak:Kalk_14410"/>
<sequence length="364" mass="40768">MYKIPFTVVTLLLLILANHPQAHAAAADTAITATPNTATGSKTKGQLVNNPSKTESTLNTRALSYQDASHSAHGSVSLYDIWFDMKSDIDGDGYYHQFDVSFDLDTHYNSQTIYVIAELNGLTTQTLFQTTPYTLYGNSGNDSYQANVLLTDGYPPHQYNLTLRVFDANSDELLLTYNTRDHNDANTLNLEDSQYESVSNHRLSLYELSYELRADYDSDGYYTELTVDFDADAPGAEQWIYARISLIDSYGQQHEISLSNDFMLYDYASNDAYSTQINLNHGFEPDTYQLIVELYDADTHALLLTSTTPPSARLRLESSDRDASYGVTVEEEYYVAGSGGGAGMLLLTTLMILLILKRRYKSEK</sequence>
<evidence type="ECO:0000313" key="5">
    <source>
        <dbReference type="Proteomes" id="UP000235116"/>
    </source>
</evidence>
<keyword evidence="2" id="KW-1133">Transmembrane helix</keyword>
<feature type="compositionally biased region" description="Polar residues" evidence="1">
    <location>
        <begin position="40"/>
        <end position="54"/>
    </location>
</feature>
<feature type="region of interest" description="Disordered" evidence="1">
    <location>
        <begin position="35"/>
        <end position="54"/>
    </location>
</feature>
<keyword evidence="2" id="KW-0472">Membrane</keyword>
<dbReference type="OrthoDB" id="6322244at2"/>
<name>A0A2K9LMM2_9GAMM</name>
<reference evidence="5" key="1">
    <citation type="submission" date="2017-08" db="EMBL/GenBank/DDBJ databases">
        <title>Direct submision.</title>
        <authorList>
            <person name="Kim S.-J."/>
            <person name="Rhee S.-K."/>
        </authorList>
    </citation>
    <scope>NUCLEOTIDE SEQUENCE [LARGE SCALE GENOMIC DNA]</scope>
    <source>
        <strain evidence="5">GI5</strain>
    </source>
</reference>
<dbReference type="AlphaFoldDB" id="A0A2K9LMM2"/>
<evidence type="ECO:0000256" key="2">
    <source>
        <dbReference type="SAM" id="Phobius"/>
    </source>
</evidence>
<accession>A0A2K9LMM2</accession>
<feature type="signal peptide" evidence="3">
    <location>
        <begin position="1"/>
        <end position="24"/>
    </location>
</feature>
<keyword evidence="2" id="KW-0812">Transmembrane</keyword>
<dbReference type="EMBL" id="CP022684">
    <property type="protein sequence ID" value="AUM13542.1"/>
    <property type="molecule type" value="Genomic_DNA"/>
</dbReference>
<feature type="transmembrane region" description="Helical" evidence="2">
    <location>
        <begin position="333"/>
        <end position="356"/>
    </location>
</feature>
<evidence type="ECO:0000313" key="4">
    <source>
        <dbReference type="EMBL" id="AUM13542.1"/>
    </source>
</evidence>
<keyword evidence="5" id="KW-1185">Reference proteome</keyword>
<protein>
    <submittedName>
        <fullName evidence="4">Uncharacterized protein</fullName>
    </submittedName>
</protein>
<dbReference type="RefSeq" id="WP_101894917.1">
    <property type="nucleotide sequence ID" value="NZ_CP022684.1"/>
</dbReference>